<dbReference type="Proteomes" id="UP001364211">
    <property type="component" value="Unassembled WGS sequence"/>
</dbReference>
<dbReference type="PANTHER" id="PTHR11403">
    <property type="entry name" value="CYTOCHROME C OXIDASE SUBUNIT III"/>
    <property type="match status" value="1"/>
</dbReference>
<accession>A0ABU8T666</accession>
<evidence type="ECO:0000256" key="2">
    <source>
        <dbReference type="ARBA" id="ARBA00010581"/>
    </source>
</evidence>
<dbReference type="InterPro" id="IPR024791">
    <property type="entry name" value="Cyt_c/ubiquinol_Oxase_su3"/>
</dbReference>
<feature type="transmembrane region" description="Helical" evidence="8">
    <location>
        <begin position="48"/>
        <end position="69"/>
    </location>
</feature>
<keyword evidence="11" id="KW-1185">Reference proteome</keyword>
<reference evidence="10 11" key="1">
    <citation type="submission" date="2024-03" db="EMBL/GenBank/DDBJ databases">
        <title>Draft genome sequence of Pseudonocardia sp. DW16-2.</title>
        <authorList>
            <person name="Duangmal K."/>
        </authorList>
    </citation>
    <scope>NUCLEOTIDE SEQUENCE [LARGE SCALE GENOMIC DNA]</scope>
    <source>
        <strain evidence="10 11">DW16-2</strain>
    </source>
</reference>
<proteinExistence type="inferred from homology"/>
<evidence type="ECO:0000256" key="1">
    <source>
        <dbReference type="ARBA" id="ARBA00004141"/>
    </source>
</evidence>
<evidence type="ECO:0000256" key="6">
    <source>
        <dbReference type="ARBA" id="ARBA00031400"/>
    </source>
</evidence>
<feature type="transmembrane region" description="Helical" evidence="8">
    <location>
        <begin position="160"/>
        <end position="180"/>
    </location>
</feature>
<keyword evidence="4 8" id="KW-1133">Transmembrane helix</keyword>
<name>A0ABU8T666_9PSEU</name>
<comment type="subcellular location">
    <subcellularLocation>
        <location evidence="7">Cell membrane</location>
        <topology evidence="7">Multi-pass membrane protein</topology>
    </subcellularLocation>
    <subcellularLocation>
        <location evidence="1">Membrane</location>
        <topology evidence="1">Multi-pass membrane protein</topology>
    </subcellularLocation>
</comment>
<dbReference type="InterPro" id="IPR013833">
    <property type="entry name" value="Cyt_c_oxidase_su3_a-hlx"/>
</dbReference>
<dbReference type="Gene3D" id="1.20.120.80">
    <property type="entry name" value="Cytochrome c oxidase, subunit III, four-helix bundle"/>
    <property type="match status" value="1"/>
</dbReference>
<feature type="transmembrane region" description="Helical" evidence="8">
    <location>
        <begin position="7"/>
        <end position="28"/>
    </location>
</feature>
<keyword evidence="5 8" id="KW-0472">Membrane</keyword>
<protein>
    <recommendedName>
        <fullName evidence="6">Cytochrome aa3 subunit 3</fullName>
    </recommendedName>
</protein>
<feature type="transmembrane region" description="Helical" evidence="8">
    <location>
        <begin position="114"/>
        <end position="139"/>
    </location>
</feature>
<feature type="domain" description="Heme-copper oxidase subunit III family profile" evidence="9">
    <location>
        <begin position="1"/>
        <end position="181"/>
    </location>
</feature>
<keyword evidence="3 7" id="KW-0812">Transmembrane</keyword>
<sequence>MPGELGGWAVVLADMSVFAVLFAVFLVQRAADPAGFASDRTELDLATGMVNTLVLLTSSLVVVHGVHAFRTGSRELAGRLFAAGAALGGVFLVIKALEWVGKFSAGITPMSGEFFLYFFVLTGIHAVHVVLGIGFLLGLRALSRTRRPRQGHVRVVELGGIVWHMVDLLWIILFPLLYLAS</sequence>
<dbReference type="InterPro" id="IPR035973">
    <property type="entry name" value="Cyt_c_oxidase_su3-like_sf"/>
</dbReference>
<dbReference type="EMBL" id="JBBJUP010000007">
    <property type="protein sequence ID" value="MEJ8279447.1"/>
    <property type="molecule type" value="Genomic_DNA"/>
</dbReference>
<dbReference type="PROSITE" id="PS50253">
    <property type="entry name" value="COX3"/>
    <property type="match status" value="1"/>
</dbReference>
<dbReference type="RefSeq" id="WP_340289076.1">
    <property type="nucleotide sequence ID" value="NZ_JBBJUP010000007.1"/>
</dbReference>
<dbReference type="PANTHER" id="PTHR11403:SF6">
    <property type="entry name" value="NITRIC OXIDE REDUCTASE SUBUNIT E"/>
    <property type="match status" value="1"/>
</dbReference>
<evidence type="ECO:0000313" key="11">
    <source>
        <dbReference type="Proteomes" id="UP001364211"/>
    </source>
</evidence>
<evidence type="ECO:0000256" key="7">
    <source>
        <dbReference type="RuleBase" id="RU003376"/>
    </source>
</evidence>
<evidence type="ECO:0000313" key="10">
    <source>
        <dbReference type="EMBL" id="MEJ8279447.1"/>
    </source>
</evidence>
<feature type="transmembrane region" description="Helical" evidence="8">
    <location>
        <begin position="76"/>
        <end position="94"/>
    </location>
</feature>
<dbReference type="SUPFAM" id="SSF81452">
    <property type="entry name" value="Cytochrome c oxidase subunit III-like"/>
    <property type="match status" value="1"/>
</dbReference>
<evidence type="ECO:0000256" key="3">
    <source>
        <dbReference type="ARBA" id="ARBA00022692"/>
    </source>
</evidence>
<dbReference type="InterPro" id="IPR000298">
    <property type="entry name" value="Cyt_c_oxidase-like_su3"/>
</dbReference>
<evidence type="ECO:0000256" key="4">
    <source>
        <dbReference type="ARBA" id="ARBA00022989"/>
    </source>
</evidence>
<gene>
    <name evidence="10" type="ORF">WJX68_10940</name>
</gene>
<evidence type="ECO:0000256" key="8">
    <source>
        <dbReference type="SAM" id="Phobius"/>
    </source>
</evidence>
<dbReference type="Pfam" id="PF00510">
    <property type="entry name" value="COX3"/>
    <property type="match status" value="1"/>
</dbReference>
<evidence type="ECO:0000256" key="5">
    <source>
        <dbReference type="ARBA" id="ARBA00023136"/>
    </source>
</evidence>
<comment type="similarity">
    <text evidence="2 7">Belongs to the cytochrome c oxidase subunit 3 family.</text>
</comment>
<organism evidence="10 11">
    <name type="scientific">Pseudonocardia spirodelae</name>
    <dbReference type="NCBI Taxonomy" id="3133431"/>
    <lineage>
        <taxon>Bacteria</taxon>
        <taxon>Bacillati</taxon>
        <taxon>Actinomycetota</taxon>
        <taxon>Actinomycetes</taxon>
        <taxon>Pseudonocardiales</taxon>
        <taxon>Pseudonocardiaceae</taxon>
        <taxon>Pseudonocardia</taxon>
    </lineage>
</organism>
<evidence type="ECO:0000259" key="9">
    <source>
        <dbReference type="PROSITE" id="PS50253"/>
    </source>
</evidence>
<comment type="caution">
    <text evidence="10">The sequence shown here is derived from an EMBL/GenBank/DDBJ whole genome shotgun (WGS) entry which is preliminary data.</text>
</comment>